<dbReference type="RefSeq" id="WP_090869411.1">
    <property type="nucleotide sequence ID" value="NZ_FNYE01000019.1"/>
</dbReference>
<dbReference type="GO" id="GO:0009055">
    <property type="term" value="F:electron transfer activity"/>
    <property type="evidence" value="ECO:0007669"/>
    <property type="project" value="InterPro"/>
</dbReference>
<evidence type="ECO:0000259" key="6">
    <source>
        <dbReference type="PROSITE" id="PS51007"/>
    </source>
</evidence>
<evidence type="ECO:0000256" key="2">
    <source>
        <dbReference type="ARBA" id="ARBA00022723"/>
    </source>
</evidence>
<organism evidence="7 8">
    <name type="scientific">Paraburkholderia diazotrophica</name>
    <dbReference type="NCBI Taxonomy" id="667676"/>
    <lineage>
        <taxon>Bacteria</taxon>
        <taxon>Pseudomonadati</taxon>
        <taxon>Pseudomonadota</taxon>
        <taxon>Betaproteobacteria</taxon>
        <taxon>Burkholderiales</taxon>
        <taxon>Burkholderiaceae</taxon>
        <taxon>Paraburkholderia</taxon>
    </lineage>
</organism>
<dbReference type="AlphaFoldDB" id="A0A1H7BZX1"/>
<gene>
    <name evidence="7" type="ORF">SAMN05192539_1019121</name>
</gene>
<dbReference type="STRING" id="667676.SAMN05192539_1019121"/>
<feature type="chain" id="PRO_5011754557" evidence="5">
    <location>
        <begin position="28"/>
        <end position="412"/>
    </location>
</feature>
<keyword evidence="3 4" id="KW-0408">Iron</keyword>
<name>A0A1H7BZX1_9BURK</name>
<dbReference type="OrthoDB" id="9779283at2"/>
<keyword evidence="5" id="KW-0732">Signal</keyword>
<dbReference type="Proteomes" id="UP000198866">
    <property type="component" value="Unassembled WGS sequence"/>
</dbReference>
<dbReference type="SUPFAM" id="SSF53850">
    <property type="entry name" value="Periplasmic binding protein-like II"/>
    <property type="match status" value="1"/>
</dbReference>
<dbReference type="GO" id="GO:0020037">
    <property type="term" value="F:heme binding"/>
    <property type="evidence" value="ECO:0007669"/>
    <property type="project" value="InterPro"/>
</dbReference>
<feature type="domain" description="Cytochrome c" evidence="6">
    <location>
        <begin position="296"/>
        <end position="387"/>
    </location>
</feature>
<evidence type="ECO:0000256" key="5">
    <source>
        <dbReference type="SAM" id="SignalP"/>
    </source>
</evidence>
<keyword evidence="1 4" id="KW-0349">Heme</keyword>
<dbReference type="Gene3D" id="1.10.760.10">
    <property type="entry name" value="Cytochrome c-like domain"/>
    <property type="match status" value="1"/>
</dbReference>
<evidence type="ECO:0000313" key="7">
    <source>
        <dbReference type="EMBL" id="SEJ82574.1"/>
    </source>
</evidence>
<feature type="signal peptide" evidence="5">
    <location>
        <begin position="1"/>
        <end position="27"/>
    </location>
</feature>
<keyword evidence="8" id="KW-1185">Reference proteome</keyword>
<dbReference type="PANTHER" id="PTHR35008">
    <property type="entry name" value="BLL4482 PROTEIN-RELATED"/>
    <property type="match status" value="1"/>
</dbReference>
<dbReference type="GO" id="GO:0046872">
    <property type="term" value="F:metal ion binding"/>
    <property type="evidence" value="ECO:0007669"/>
    <property type="project" value="UniProtKB-KW"/>
</dbReference>
<reference evidence="8" key="1">
    <citation type="submission" date="2016-10" db="EMBL/GenBank/DDBJ databases">
        <authorList>
            <person name="Varghese N."/>
            <person name="Submissions S."/>
        </authorList>
    </citation>
    <scope>NUCLEOTIDE SEQUENCE [LARGE SCALE GENOMIC DNA]</scope>
    <source>
        <strain evidence="8">LMG 26031</strain>
    </source>
</reference>
<dbReference type="InterPro" id="IPR051459">
    <property type="entry name" value="Cytochrome_c-type_DH"/>
</dbReference>
<dbReference type="InterPro" id="IPR009056">
    <property type="entry name" value="Cyt_c-like_dom"/>
</dbReference>
<protein>
    <submittedName>
        <fullName evidence="7">Extracellular solute-binding protein, family 3</fullName>
    </submittedName>
</protein>
<dbReference type="PANTHER" id="PTHR35008:SF4">
    <property type="entry name" value="BLL4482 PROTEIN"/>
    <property type="match status" value="1"/>
</dbReference>
<evidence type="ECO:0000256" key="1">
    <source>
        <dbReference type="ARBA" id="ARBA00022617"/>
    </source>
</evidence>
<dbReference type="EMBL" id="FNYE01000019">
    <property type="protein sequence ID" value="SEJ82574.1"/>
    <property type="molecule type" value="Genomic_DNA"/>
</dbReference>
<dbReference type="SUPFAM" id="SSF46626">
    <property type="entry name" value="Cytochrome c"/>
    <property type="match status" value="1"/>
</dbReference>
<evidence type="ECO:0000256" key="3">
    <source>
        <dbReference type="ARBA" id="ARBA00023004"/>
    </source>
</evidence>
<sequence>MNHSLNRIPAASALAACLALASVPSMANVKVCTFPGSPSAALDQTIARDVFAQAGIPATFVKHGIGDGDDDGVSLKELDRTLARDCDVIAGFPRSTIADASNSKLQFSRGYLRAGYVSIEAPDANPQGAAKNTVAAMYASPAQLIAVQQQSITLDLENTSALTVDAVAKGHAQRAIVWYPAVVAYRLAHPQQRFTVAAARSPYADWQLVFAFGTRTAALRERIDAALDTLSNDGRLLAMTRDWTMPANAIAEISADDPARYRDGPRALHASRAVVQPALLAAANANGAGGFVKIAADAASGAPSFDQAQATHGKMLYSSACAKCHGAQLQGVTAPALQGPAFAPASNAHLTIGGVYTYMATNMPADKPGKMKDQDYADIMAFLLYSNGYRPGGAKMTADNVRASTTPLNAGK</sequence>
<dbReference type="InterPro" id="IPR036909">
    <property type="entry name" value="Cyt_c-like_dom_sf"/>
</dbReference>
<keyword evidence="2 4" id="KW-0479">Metal-binding</keyword>
<evidence type="ECO:0000256" key="4">
    <source>
        <dbReference type="PROSITE-ProRule" id="PRU00433"/>
    </source>
</evidence>
<accession>A0A1H7BZX1</accession>
<dbReference type="Pfam" id="PF13442">
    <property type="entry name" value="Cytochrome_CBB3"/>
    <property type="match status" value="1"/>
</dbReference>
<proteinExistence type="predicted"/>
<dbReference type="Gene3D" id="3.40.190.10">
    <property type="entry name" value="Periplasmic binding protein-like II"/>
    <property type="match status" value="2"/>
</dbReference>
<evidence type="ECO:0000313" key="8">
    <source>
        <dbReference type="Proteomes" id="UP000198866"/>
    </source>
</evidence>
<dbReference type="PROSITE" id="PS51007">
    <property type="entry name" value="CYTC"/>
    <property type="match status" value="1"/>
</dbReference>